<dbReference type="RefSeq" id="WP_069938598.1">
    <property type="nucleotide sequence ID" value="NZ_MAMP01000021.1"/>
</dbReference>
<dbReference type="Gene3D" id="3.90.25.10">
    <property type="entry name" value="UDP-galactose 4-epimerase, domain 1"/>
    <property type="match status" value="1"/>
</dbReference>
<proteinExistence type="inferred from homology"/>
<evidence type="ECO:0000256" key="2">
    <source>
        <dbReference type="ARBA" id="ARBA00001911"/>
    </source>
</evidence>
<sequence>MPILVTGGTGYIGSHTCVELLENGHDVVVLDNLSNSSLDVLNRIRSLTNKDITFYEGDLLDRDQLEAIFNAHQIDAVIHFAGLKSVGESVQDPNRYYSINLNSTLNLLQVMDQFHVRKMIFSSSATVYSEDNPMPLSESASLQAINPYGRTKLIIEQMLKDHYQANPAWSFVILRYFNPIGAHLSGEMGEDPRGRPNNLMPYITQVAIGKLPELNIFGNDYPTPDGTGVRDYIHVVDLAKGHLQALEKAKETGFFTYNLGTGKGYSVFDVIEAFEKVCGQKIPYRILNRRQGDVPACWANPEKAKKELYWEAKFGLDEMCRDSWLWQMRNPNGYEKTHTFVSDKG</sequence>
<dbReference type="GO" id="GO:0006012">
    <property type="term" value="P:galactose metabolic process"/>
    <property type="evidence" value="ECO:0007669"/>
    <property type="project" value="UniProtKB-UniPathway"/>
</dbReference>
<dbReference type="CDD" id="cd05247">
    <property type="entry name" value="UDP_G4E_1_SDR_e"/>
    <property type="match status" value="1"/>
</dbReference>
<comment type="pathway">
    <text evidence="3 10">Carbohydrate metabolism; galactose metabolism.</text>
</comment>
<dbReference type="NCBIfam" id="NF007956">
    <property type="entry name" value="PRK10675.1"/>
    <property type="match status" value="1"/>
</dbReference>
<evidence type="ECO:0000256" key="9">
    <source>
        <dbReference type="ARBA" id="ARBA00023235"/>
    </source>
</evidence>
<dbReference type="GO" id="GO:0005829">
    <property type="term" value="C:cytosol"/>
    <property type="evidence" value="ECO:0007669"/>
    <property type="project" value="TreeGrafter"/>
</dbReference>
<dbReference type="AlphaFoldDB" id="A0A1E7DPF8"/>
<keyword evidence="9 10" id="KW-0413">Isomerase</keyword>
<evidence type="ECO:0000256" key="7">
    <source>
        <dbReference type="ARBA" id="ARBA00023027"/>
    </source>
</evidence>
<evidence type="ECO:0000256" key="1">
    <source>
        <dbReference type="ARBA" id="ARBA00000083"/>
    </source>
</evidence>
<evidence type="ECO:0000256" key="10">
    <source>
        <dbReference type="RuleBase" id="RU366046"/>
    </source>
</evidence>
<dbReference type="Gene3D" id="3.40.50.720">
    <property type="entry name" value="NAD(P)-binding Rossmann-like Domain"/>
    <property type="match status" value="1"/>
</dbReference>
<evidence type="ECO:0000313" key="12">
    <source>
        <dbReference type="EMBL" id="OES44976.1"/>
    </source>
</evidence>
<evidence type="ECO:0000259" key="11">
    <source>
        <dbReference type="Pfam" id="PF01370"/>
    </source>
</evidence>
<comment type="similarity">
    <text evidence="4 10">Belongs to the NAD(P)-dependent epimerase/dehydratase family.</text>
</comment>
<dbReference type="UniPathway" id="UPA00214"/>
<keyword evidence="10" id="KW-0119">Carbohydrate metabolism</keyword>
<dbReference type="Pfam" id="PF01370">
    <property type="entry name" value="Epimerase"/>
    <property type="match status" value="1"/>
</dbReference>
<keyword evidence="7 10" id="KW-0520">NAD</keyword>
<evidence type="ECO:0000256" key="6">
    <source>
        <dbReference type="ARBA" id="ARBA00018569"/>
    </source>
</evidence>
<dbReference type="OrthoDB" id="9801785at2"/>
<evidence type="ECO:0000256" key="5">
    <source>
        <dbReference type="ARBA" id="ARBA00013189"/>
    </source>
</evidence>
<dbReference type="PANTHER" id="PTHR43725">
    <property type="entry name" value="UDP-GLUCOSE 4-EPIMERASE"/>
    <property type="match status" value="1"/>
</dbReference>
<dbReference type="GO" id="GO:0003978">
    <property type="term" value="F:UDP-glucose 4-epimerase activity"/>
    <property type="evidence" value="ECO:0007669"/>
    <property type="project" value="UniProtKB-UniRule"/>
</dbReference>
<dbReference type="SUPFAM" id="SSF51735">
    <property type="entry name" value="NAD(P)-binding Rossmann-fold domains"/>
    <property type="match status" value="1"/>
</dbReference>
<comment type="catalytic activity">
    <reaction evidence="1 10">
        <text>UDP-alpha-D-glucose = UDP-alpha-D-galactose</text>
        <dbReference type="Rhea" id="RHEA:22168"/>
        <dbReference type="ChEBI" id="CHEBI:58885"/>
        <dbReference type="ChEBI" id="CHEBI:66914"/>
        <dbReference type="EC" id="5.1.3.2"/>
    </reaction>
</comment>
<dbReference type="EC" id="5.1.3.2" evidence="5 10"/>
<dbReference type="InterPro" id="IPR005886">
    <property type="entry name" value="UDP_G4E"/>
</dbReference>
<dbReference type="NCBIfam" id="TIGR01179">
    <property type="entry name" value="galE"/>
    <property type="match status" value="1"/>
</dbReference>
<comment type="caution">
    <text evidence="12">The sequence shown here is derived from an EMBL/GenBank/DDBJ whole genome shotgun (WGS) entry which is preliminary data.</text>
</comment>
<evidence type="ECO:0000313" key="13">
    <source>
        <dbReference type="Proteomes" id="UP000095658"/>
    </source>
</evidence>
<organism evidence="12 13">
    <name type="scientific">Domibacillus iocasae</name>
    <dbReference type="NCBI Taxonomy" id="1714016"/>
    <lineage>
        <taxon>Bacteria</taxon>
        <taxon>Bacillati</taxon>
        <taxon>Bacillota</taxon>
        <taxon>Bacilli</taxon>
        <taxon>Bacillales</taxon>
        <taxon>Bacillaceae</taxon>
        <taxon>Domibacillus</taxon>
    </lineage>
</organism>
<dbReference type="Proteomes" id="UP000095658">
    <property type="component" value="Unassembled WGS sequence"/>
</dbReference>
<dbReference type="STRING" id="1714016.BA724_06850"/>
<name>A0A1E7DPF8_9BACI</name>
<gene>
    <name evidence="12" type="ORF">BA724_06850</name>
</gene>
<keyword evidence="13" id="KW-1185">Reference proteome</keyword>
<evidence type="ECO:0000256" key="3">
    <source>
        <dbReference type="ARBA" id="ARBA00004947"/>
    </source>
</evidence>
<feature type="domain" description="NAD-dependent epimerase/dehydratase" evidence="11">
    <location>
        <begin position="3"/>
        <end position="260"/>
    </location>
</feature>
<evidence type="ECO:0000256" key="8">
    <source>
        <dbReference type="ARBA" id="ARBA00023144"/>
    </source>
</evidence>
<reference evidence="12 13" key="1">
    <citation type="submission" date="2016-06" db="EMBL/GenBank/DDBJ databases">
        <title>Domibacillus iocasae genome sequencing.</title>
        <authorList>
            <person name="Verma A."/>
            <person name="Pal Y."/>
            <person name="Ojha A.K."/>
            <person name="Krishnamurthi S."/>
        </authorList>
    </citation>
    <scope>NUCLEOTIDE SEQUENCE [LARGE SCALE GENOMIC DNA]</scope>
    <source>
        <strain evidence="12 13">DSM 29979</strain>
    </source>
</reference>
<dbReference type="EMBL" id="MAMP01000021">
    <property type="protein sequence ID" value="OES44976.1"/>
    <property type="molecule type" value="Genomic_DNA"/>
</dbReference>
<dbReference type="InterPro" id="IPR036291">
    <property type="entry name" value="NAD(P)-bd_dom_sf"/>
</dbReference>
<comment type="cofactor">
    <cofactor evidence="2 10">
        <name>NAD(+)</name>
        <dbReference type="ChEBI" id="CHEBI:57540"/>
    </cofactor>
</comment>
<comment type="subunit">
    <text evidence="10">Homodimer.</text>
</comment>
<keyword evidence="8" id="KW-0299">Galactose metabolism</keyword>
<protein>
    <recommendedName>
        <fullName evidence="6 10">UDP-glucose 4-epimerase</fullName>
        <ecNumber evidence="5 10">5.1.3.2</ecNumber>
    </recommendedName>
</protein>
<dbReference type="InterPro" id="IPR001509">
    <property type="entry name" value="Epimerase_deHydtase"/>
</dbReference>
<accession>A0A1E7DPF8</accession>
<evidence type="ECO:0000256" key="4">
    <source>
        <dbReference type="ARBA" id="ARBA00007637"/>
    </source>
</evidence>
<dbReference type="PANTHER" id="PTHR43725:SF47">
    <property type="entry name" value="UDP-GLUCOSE 4-EPIMERASE"/>
    <property type="match status" value="1"/>
</dbReference>